<dbReference type="GeneID" id="60924787"/>
<keyword evidence="8 11" id="KW-0812">Transmembrane</keyword>
<feature type="transmembrane region" description="Helical" evidence="11">
    <location>
        <begin position="249"/>
        <end position="271"/>
    </location>
</feature>
<dbReference type="AlphaFoldDB" id="A0A0P0F535"/>
<keyword evidence="6" id="KW-0997">Cell inner membrane</keyword>
<dbReference type="SUPFAM" id="SSF103473">
    <property type="entry name" value="MFS general substrate transporter"/>
    <property type="match status" value="1"/>
</dbReference>
<evidence type="ECO:0000256" key="4">
    <source>
        <dbReference type="ARBA" id="ARBA00022448"/>
    </source>
</evidence>
<keyword evidence="4" id="KW-0813">Transport</keyword>
<dbReference type="NCBIfam" id="TIGR00885">
    <property type="entry name" value="fucP"/>
    <property type="match status" value="1"/>
</dbReference>
<dbReference type="GO" id="GO:0005886">
    <property type="term" value="C:plasma membrane"/>
    <property type="evidence" value="ECO:0007669"/>
    <property type="project" value="UniProtKB-SubCell"/>
</dbReference>
<evidence type="ECO:0000256" key="8">
    <source>
        <dbReference type="ARBA" id="ARBA00022692"/>
    </source>
</evidence>
<evidence type="ECO:0000313" key="13">
    <source>
        <dbReference type="EMBL" id="MDC2234606.1"/>
    </source>
</evidence>
<comment type="caution">
    <text evidence="13">The sequence shown here is derived from an EMBL/GenBank/DDBJ whole genome shotgun (WGS) entry which is preliminary data.</text>
</comment>
<evidence type="ECO:0000256" key="5">
    <source>
        <dbReference type="ARBA" id="ARBA00022475"/>
    </source>
</evidence>
<feature type="transmembrane region" description="Helical" evidence="11">
    <location>
        <begin position="191"/>
        <end position="209"/>
    </location>
</feature>
<evidence type="ECO:0000256" key="7">
    <source>
        <dbReference type="ARBA" id="ARBA00022597"/>
    </source>
</evidence>
<dbReference type="EMBL" id="JAQNVG010000003">
    <property type="protein sequence ID" value="MDC2234606.1"/>
    <property type="molecule type" value="Genomic_DNA"/>
</dbReference>
<reference evidence="12 14" key="1">
    <citation type="journal article" date="2019" name="Nat. Med.">
        <title>A library of human gut bacterial isolates paired with longitudinal multiomics data enables mechanistic microbiome research.</title>
        <authorList>
            <person name="Poyet M."/>
            <person name="Groussin M."/>
            <person name="Gibbons S.M."/>
            <person name="Avila-Pacheco J."/>
            <person name="Jiang X."/>
            <person name="Kearney S.M."/>
            <person name="Perrotta A.R."/>
            <person name="Berdy B."/>
            <person name="Zhao S."/>
            <person name="Lieberman T.D."/>
            <person name="Swanson P.K."/>
            <person name="Smith M."/>
            <person name="Roesemann S."/>
            <person name="Alexander J.E."/>
            <person name="Rich S.A."/>
            <person name="Livny J."/>
            <person name="Vlamakis H."/>
            <person name="Clish C."/>
            <person name="Bullock K."/>
            <person name="Deik A."/>
            <person name="Scott J."/>
            <person name="Pierce K.A."/>
            <person name="Xavier R.J."/>
            <person name="Alm E.J."/>
        </authorList>
    </citation>
    <scope>NUCLEOTIDE SEQUENCE [LARGE SCALE GENOMIC DNA]</scope>
    <source>
        <strain evidence="12 14">BIOML-A162</strain>
    </source>
</reference>
<feature type="transmembrane region" description="Helical" evidence="11">
    <location>
        <begin position="99"/>
        <end position="116"/>
    </location>
</feature>
<feature type="transmembrane region" description="Helical" evidence="11">
    <location>
        <begin position="50"/>
        <end position="67"/>
    </location>
</feature>
<accession>A0A0P0F535</accession>
<evidence type="ECO:0000256" key="3">
    <source>
        <dbReference type="ARBA" id="ARBA00009120"/>
    </source>
</evidence>
<keyword evidence="9 11" id="KW-1133">Transmembrane helix</keyword>
<protein>
    <submittedName>
        <fullName evidence="13">L-fucose:H+ symporter permease</fullName>
    </submittedName>
</protein>
<dbReference type="GO" id="GO:0055056">
    <property type="term" value="F:D-glucose transmembrane transporter activity"/>
    <property type="evidence" value="ECO:0007669"/>
    <property type="project" value="InterPro"/>
</dbReference>
<feature type="transmembrane region" description="Helical" evidence="11">
    <location>
        <begin position="137"/>
        <end position="160"/>
    </location>
</feature>
<dbReference type="Proteomes" id="UP001217776">
    <property type="component" value="Unassembled WGS sequence"/>
</dbReference>
<organism evidence="13 15">
    <name type="scientific">Bacteroides thetaiotaomicron</name>
    <dbReference type="NCBI Taxonomy" id="818"/>
    <lineage>
        <taxon>Bacteria</taxon>
        <taxon>Pseudomonadati</taxon>
        <taxon>Bacteroidota</taxon>
        <taxon>Bacteroidia</taxon>
        <taxon>Bacteroidales</taxon>
        <taxon>Bacteroidaceae</taxon>
        <taxon>Bacteroides</taxon>
    </lineage>
</organism>
<dbReference type="Gene3D" id="1.20.1250.20">
    <property type="entry name" value="MFS general substrate transporter like domains"/>
    <property type="match status" value="2"/>
</dbReference>
<evidence type="ECO:0000256" key="10">
    <source>
        <dbReference type="ARBA" id="ARBA00023136"/>
    </source>
</evidence>
<dbReference type="CDD" id="cd17394">
    <property type="entry name" value="MFS_FucP_like"/>
    <property type="match status" value="1"/>
</dbReference>
<comment type="similarity">
    <text evidence="3">Belongs to the major facilitator superfamily. FHS transporter (TC 2.A.1.7) family.</text>
</comment>
<dbReference type="PANTHER" id="PTHR43702">
    <property type="entry name" value="L-FUCOSE-PROTON SYMPORTER"/>
    <property type="match status" value="1"/>
</dbReference>
<dbReference type="NCBIfam" id="TIGR01272">
    <property type="entry name" value="gluP"/>
    <property type="match status" value="1"/>
</dbReference>
<feature type="transmembrane region" description="Helical" evidence="11">
    <location>
        <begin position="74"/>
        <end position="93"/>
    </location>
</feature>
<dbReference type="InterPro" id="IPR011701">
    <property type="entry name" value="MFS"/>
</dbReference>
<accession>C6IPC0</accession>
<feature type="transmembrane region" description="Helical" evidence="11">
    <location>
        <begin position="331"/>
        <end position="353"/>
    </location>
</feature>
<dbReference type="GO" id="GO:0005354">
    <property type="term" value="F:galactose transmembrane transporter activity"/>
    <property type="evidence" value="ECO:0007669"/>
    <property type="project" value="InterPro"/>
</dbReference>
<dbReference type="InterPro" id="IPR036259">
    <property type="entry name" value="MFS_trans_sf"/>
</dbReference>
<comment type="function">
    <text evidence="1">Intake of glucose and galactose.</text>
</comment>
<evidence type="ECO:0000256" key="6">
    <source>
        <dbReference type="ARBA" id="ARBA00022519"/>
    </source>
</evidence>
<keyword evidence="10 11" id="KW-0472">Membrane</keyword>
<reference evidence="13" key="2">
    <citation type="submission" date="2022-10" db="EMBL/GenBank/DDBJ databases">
        <title>Human gut microbiome strain richness.</title>
        <authorList>
            <person name="Chen-Liaw A."/>
        </authorList>
    </citation>
    <scope>NUCLEOTIDE SEQUENCE</scope>
    <source>
        <strain evidence="13">1001283st1_A3_1001283B150304_161114</strain>
    </source>
</reference>
<keyword evidence="7" id="KW-0762">Sugar transport</keyword>
<dbReference type="RefSeq" id="WP_008767090.1">
    <property type="nucleotide sequence ID" value="NZ_BAABXH010000002.1"/>
</dbReference>
<keyword evidence="5" id="KW-1003">Cell membrane</keyword>
<feature type="transmembrane region" description="Helical" evidence="11">
    <location>
        <begin position="307"/>
        <end position="325"/>
    </location>
</feature>
<dbReference type="OMA" id="FMTLFFE"/>
<proteinExistence type="inferred from homology"/>
<dbReference type="InterPro" id="IPR005964">
    <property type="entry name" value="Glc/Gal_transptr_bac"/>
</dbReference>
<evidence type="ECO:0000313" key="15">
    <source>
        <dbReference type="Proteomes" id="UP001217776"/>
    </source>
</evidence>
<evidence type="ECO:0000256" key="11">
    <source>
        <dbReference type="SAM" id="Phobius"/>
    </source>
</evidence>
<evidence type="ECO:0000256" key="1">
    <source>
        <dbReference type="ARBA" id="ARBA00003321"/>
    </source>
</evidence>
<evidence type="ECO:0000256" key="9">
    <source>
        <dbReference type="ARBA" id="ARBA00022989"/>
    </source>
</evidence>
<feature type="transmembrane region" description="Helical" evidence="11">
    <location>
        <begin position="277"/>
        <end position="295"/>
    </location>
</feature>
<dbReference type="GO" id="GO:0015535">
    <property type="term" value="F:fucose:proton symporter activity"/>
    <property type="evidence" value="ECO:0007669"/>
    <property type="project" value="InterPro"/>
</dbReference>
<evidence type="ECO:0000313" key="14">
    <source>
        <dbReference type="Proteomes" id="UP000436858"/>
    </source>
</evidence>
<sequence length="418" mass="46738">MKKNTYTIPLALVFSLFFLWAISSNLLPTMIRQLMKTCELNTFEASFTETAYWLAYFIFPIPIAMFMKRYSYKAGIIFGLLLAAVGGLLFFPAAMLKEYWAYLCIFFIIATGMCFLETAANPYVTVLGAPETAPRRLNLAQSFNGLGAFIAAMFLSKLILSGTHYTRETLPVDYPGGWQAYIQLETDAMKLPYLILALLLLAIAVVFVFSKLPKIGDEGAEPASGKKEKLIDFDVLKRSHLRWGVIAQFFYNGGQTAINSLFLVYCCTYAGLPEDTATTFFGLYMLAFLLGRWIGTGLMVKFRPQGMLLVYALMNILLCGVVMLWGGMIGLYAMLAISFFMSIMYPTQFSLALKGLGNQTKSGSAFLVMAIVGNACLPQLTAYFMHVNEHIYYVAYGIPMICFAFCAYYGWKGYKVID</sequence>
<feature type="transmembrane region" description="Helical" evidence="11">
    <location>
        <begin position="365"/>
        <end position="385"/>
    </location>
</feature>
<name>A0A0P0F535_BACT4</name>
<dbReference type="KEGG" id="btho:Btheta7330_04669"/>
<feature type="transmembrane region" description="Helical" evidence="11">
    <location>
        <begin position="391"/>
        <end position="411"/>
    </location>
</feature>
<dbReference type="PANTHER" id="PTHR43702:SF3">
    <property type="entry name" value="PROTEIN TSGA"/>
    <property type="match status" value="1"/>
</dbReference>
<gene>
    <name evidence="13" type="primary">fucP</name>
    <name evidence="12" type="ORF">GAN91_13615</name>
    <name evidence="13" type="ORF">PO127_02435</name>
</gene>
<dbReference type="Proteomes" id="UP000436858">
    <property type="component" value="Unassembled WGS sequence"/>
</dbReference>
<dbReference type="EMBL" id="WCRY01000012">
    <property type="protein sequence ID" value="KAB4481315.1"/>
    <property type="molecule type" value="Genomic_DNA"/>
</dbReference>
<comment type="subcellular location">
    <subcellularLocation>
        <location evidence="2">Cell inner membrane</location>
        <topology evidence="2">Multi-pass membrane protein</topology>
    </subcellularLocation>
</comment>
<evidence type="ECO:0000313" key="12">
    <source>
        <dbReference type="EMBL" id="KAB4481315.1"/>
    </source>
</evidence>
<evidence type="ECO:0000256" key="2">
    <source>
        <dbReference type="ARBA" id="ARBA00004429"/>
    </source>
</evidence>
<dbReference type="InterPro" id="IPR050375">
    <property type="entry name" value="MFS_TsgA-like"/>
</dbReference>
<dbReference type="Pfam" id="PF07690">
    <property type="entry name" value="MFS_1"/>
    <property type="match status" value="1"/>
</dbReference>
<dbReference type="InterPro" id="IPR005275">
    <property type="entry name" value="Lfuc_symporter_FucP"/>
</dbReference>
<dbReference type="GO" id="GO:1904659">
    <property type="term" value="P:D-glucose transmembrane transport"/>
    <property type="evidence" value="ECO:0007669"/>
    <property type="project" value="InterPro"/>
</dbReference>